<keyword evidence="1 4" id="KW-0479">Metal-binding</keyword>
<dbReference type="InterPro" id="IPR017972">
    <property type="entry name" value="Cyt_P450_CS"/>
</dbReference>
<gene>
    <name evidence="6" type="ORF">O0I10_010700</name>
</gene>
<accession>A0AAD7XXJ8</accession>
<keyword evidence="5" id="KW-0503">Monooxygenase</keyword>
<dbReference type="SUPFAM" id="SSF48264">
    <property type="entry name" value="Cytochrome P450"/>
    <property type="match status" value="1"/>
</dbReference>
<proteinExistence type="inferred from homology"/>
<comment type="cofactor">
    <cofactor evidence="4">
        <name>heme</name>
        <dbReference type="ChEBI" id="CHEBI:30413"/>
    </cofactor>
</comment>
<dbReference type="PRINTS" id="PR00385">
    <property type="entry name" value="P450"/>
</dbReference>
<dbReference type="PROSITE" id="PS00086">
    <property type="entry name" value="CYTOCHROME_P450"/>
    <property type="match status" value="1"/>
</dbReference>
<protein>
    <recommendedName>
        <fullName evidence="8">Cytochrome p450</fullName>
    </recommendedName>
</protein>
<dbReference type="Gene3D" id="1.10.630.10">
    <property type="entry name" value="Cytochrome P450"/>
    <property type="match status" value="1"/>
</dbReference>
<organism evidence="6 7">
    <name type="scientific">Lichtheimia ornata</name>
    <dbReference type="NCBI Taxonomy" id="688661"/>
    <lineage>
        <taxon>Eukaryota</taxon>
        <taxon>Fungi</taxon>
        <taxon>Fungi incertae sedis</taxon>
        <taxon>Mucoromycota</taxon>
        <taxon>Mucoromycotina</taxon>
        <taxon>Mucoromycetes</taxon>
        <taxon>Mucorales</taxon>
        <taxon>Lichtheimiaceae</taxon>
        <taxon>Lichtheimia</taxon>
    </lineage>
</organism>
<dbReference type="GO" id="GO:0016705">
    <property type="term" value="F:oxidoreductase activity, acting on paired donors, with incorporation or reduction of molecular oxygen"/>
    <property type="evidence" value="ECO:0007669"/>
    <property type="project" value="InterPro"/>
</dbReference>
<comment type="caution">
    <text evidence="6">The sequence shown here is derived from an EMBL/GenBank/DDBJ whole genome shotgun (WGS) entry which is preliminary data.</text>
</comment>
<keyword evidence="4 5" id="KW-0349">Heme</keyword>
<evidence type="ECO:0000256" key="5">
    <source>
        <dbReference type="RuleBase" id="RU000461"/>
    </source>
</evidence>
<evidence type="ECO:0000313" key="6">
    <source>
        <dbReference type="EMBL" id="KAJ8653662.1"/>
    </source>
</evidence>
<evidence type="ECO:0000256" key="4">
    <source>
        <dbReference type="PIRSR" id="PIRSR602401-1"/>
    </source>
</evidence>
<keyword evidence="7" id="KW-1185">Reference proteome</keyword>
<sequence length="537" mass="60258">MPLFSSLSSWISASSSRHDRILTMDTALKAVAGITACAGTYYILRQLTSSSSSRKKYAGLKKIPEPKGAYPYLGHLLSIGDDVGAKFTEWQEQVGPVMQVRLGVMKWIVVSDPVFAYDLFCIKGAVASSRPVNAFVYEYYAMGGKGLVFAPTGKSWRNTRKAVVSVLAPPMVDKFMPMLEKEADYLIERLAADPNGIDPRQALQVMTMNAVLLTCFGVRATSVDDPLFQEIANYVDESLAVGGLQGDVTEFLPILKFFDKFGQRTKKRKVQLALLEKRNAIFERLIKQALDSKKDCFVRHFYNILEEHELDDRDVVVTMSDMIIAGTDTTSVSLVWLFAILAHHPEVQKRIQAEIDIFVQDHGRLPSFAERRELPYLISVQKEGMRFRSPSVFGMSHVVEEDVECQGYLIPKGTPVFPNMLGMHHNPNVFSEPEKFIPERFIENTSTMTTSANGRLENRDHFNFGWGRRVCPGIYLSEVEMFVAMVRLLSKYTIEPSLDAAGKPVYPDIHSRVSGGLIVLPQSYKVRFIPRTADAAL</sequence>
<dbReference type="Pfam" id="PF00067">
    <property type="entry name" value="p450"/>
    <property type="match status" value="1"/>
</dbReference>
<reference evidence="6 7" key="1">
    <citation type="submission" date="2023-03" db="EMBL/GenBank/DDBJ databases">
        <title>Genome sequence of Lichtheimia ornata CBS 291.66.</title>
        <authorList>
            <person name="Mohabir J.T."/>
            <person name="Shea T.P."/>
            <person name="Kurbessoian T."/>
            <person name="Berby B."/>
            <person name="Fontaine J."/>
            <person name="Livny J."/>
            <person name="Gnirke A."/>
            <person name="Stajich J.E."/>
            <person name="Cuomo C.A."/>
        </authorList>
    </citation>
    <scope>NUCLEOTIDE SEQUENCE [LARGE SCALE GENOMIC DNA]</scope>
    <source>
        <strain evidence="6">CBS 291.66</strain>
    </source>
</reference>
<evidence type="ECO:0000256" key="1">
    <source>
        <dbReference type="ARBA" id="ARBA00022723"/>
    </source>
</evidence>
<comment type="similarity">
    <text evidence="5">Belongs to the cytochrome P450 family.</text>
</comment>
<dbReference type="GO" id="GO:0020037">
    <property type="term" value="F:heme binding"/>
    <property type="evidence" value="ECO:0007669"/>
    <property type="project" value="InterPro"/>
</dbReference>
<dbReference type="PANTHER" id="PTHR46300:SF11">
    <property type="entry name" value="OXIDOREDUCTASE, PUTATIVE-RELATED"/>
    <property type="match status" value="1"/>
</dbReference>
<keyword evidence="3 4" id="KW-0408">Iron</keyword>
<evidence type="ECO:0000256" key="3">
    <source>
        <dbReference type="ARBA" id="ARBA00023004"/>
    </source>
</evidence>
<dbReference type="AlphaFoldDB" id="A0AAD7XXJ8"/>
<evidence type="ECO:0008006" key="8">
    <source>
        <dbReference type="Google" id="ProtNLM"/>
    </source>
</evidence>
<dbReference type="InterPro" id="IPR050364">
    <property type="entry name" value="Cytochrome_P450_fung"/>
</dbReference>
<dbReference type="GeneID" id="83218103"/>
<keyword evidence="2 5" id="KW-0560">Oxidoreductase</keyword>
<dbReference type="EMBL" id="JARTCD010000074">
    <property type="protein sequence ID" value="KAJ8653662.1"/>
    <property type="molecule type" value="Genomic_DNA"/>
</dbReference>
<dbReference type="PRINTS" id="PR00463">
    <property type="entry name" value="EP450I"/>
</dbReference>
<dbReference type="InterPro" id="IPR002401">
    <property type="entry name" value="Cyt_P450_E_grp-I"/>
</dbReference>
<dbReference type="InterPro" id="IPR036396">
    <property type="entry name" value="Cyt_P450_sf"/>
</dbReference>
<dbReference type="Proteomes" id="UP001234581">
    <property type="component" value="Unassembled WGS sequence"/>
</dbReference>
<name>A0AAD7XXJ8_9FUNG</name>
<dbReference type="InterPro" id="IPR001128">
    <property type="entry name" value="Cyt_P450"/>
</dbReference>
<dbReference type="GO" id="GO:0004497">
    <property type="term" value="F:monooxygenase activity"/>
    <property type="evidence" value="ECO:0007669"/>
    <property type="project" value="UniProtKB-KW"/>
</dbReference>
<evidence type="ECO:0000256" key="2">
    <source>
        <dbReference type="ARBA" id="ARBA00023002"/>
    </source>
</evidence>
<dbReference type="PANTHER" id="PTHR46300">
    <property type="entry name" value="P450, PUTATIVE (EUROFUNG)-RELATED-RELATED"/>
    <property type="match status" value="1"/>
</dbReference>
<feature type="binding site" description="axial binding residue" evidence="4">
    <location>
        <position position="471"/>
    </location>
    <ligand>
        <name>heme</name>
        <dbReference type="ChEBI" id="CHEBI:30413"/>
    </ligand>
    <ligandPart>
        <name>Fe</name>
        <dbReference type="ChEBI" id="CHEBI:18248"/>
    </ligandPart>
</feature>
<dbReference type="RefSeq" id="XP_058338576.1">
    <property type="nucleotide sequence ID" value="XM_058490678.1"/>
</dbReference>
<evidence type="ECO:0000313" key="7">
    <source>
        <dbReference type="Proteomes" id="UP001234581"/>
    </source>
</evidence>
<dbReference type="GO" id="GO:0005506">
    <property type="term" value="F:iron ion binding"/>
    <property type="evidence" value="ECO:0007669"/>
    <property type="project" value="InterPro"/>
</dbReference>